<organism evidence="1 2">
    <name type="scientific">Blattamonas nauphoetae</name>
    <dbReference type="NCBI Taxonomy" id="2049346"/>
    <lineage>
        <taxon>Eukaryota</taxon>
        <taxon>Metamonada</taxon>
        <taxon>Preaxostyla</taxon>
        <taxon>Oxymonadida</taxon>
        <taxon>Blattamonas</taxon>
    </lineage>
</organism>
<dbReference type="Proteomes" id="UP001281761">
    <property type="component" value="Unassembled WGS sequence"/>
</dbReference>
<gene>
    <name evidence="1" type="ORF">BLNAU_9319</name>
</gene>
<sequence>MGVFQFLVAVYPIVYSFFSPPPQLSIDLSGLLNKENHHHSSEDTNEKRVELTSSLYHSSDLLIHDCTTILSGTNKTTIIHKSDVTNSKRADPLNLFLCSNSSLSIFKVTINLETDSQPGERDSDLYCGVIKDSSFSAQNCDFMTSSGTPIFLISTEPLSTKRHESVLTLTACTITNSKQIVTAISTIDHHRRSSMSSAVRIVSCHFSNMEMLSQSGIAYSNSVIPQLCSVLSELSTCSFHNITSSTRSYQIHKSIASERVIGSHLSHVDNALYGSVTSALGCSQEFLAANTTLLNCANSENTDGTTFTAESHTYTFTGNSTRFEKKPGVSTHLFKNCTFVVDKPSVSYTALFFPNYTGILSISGSKFDFQTLNSVDNPLLYFEGEINAFPTLLIDKTSATISRDGTRSANHQISILKSVNAYYVSSNFTHHASASQTGYRLILSYSGCDLHTFSNCQITGQSSDTNGAVLSQSNSIPIVYAFDSLFESNFVRTSGGCFNAYHSQSHFQRCVFRGNTATNRGGAIHLDYPSYVRLEDTHFDDNTAHQKFSTTGELTHYRGNDIAVISSNLNVFTAAGAIIGCTSSSVAPKFGYYADQNNNGNLTTENTYLQEPSPTLPKAAGVWAVADGGVGDCSITSPCATIAAAFTKIKESPSKISFQSVNLKCGDFTLSNSDLPSSFELVGMGWTRDSSTFTTIKSEGISLATDTNCTLRAVSLFPSSKTVTAIAMTSSATLYLTNINSDGFSDQEVSLFAFSAGNATLHQCMFDQITLKDCPLIHISGPTTVRIVHVWFTRIKRTVGTGASCIDSTTTSSLKMHYTDCGTCSSVGRAGCFDLSTTNSSESLQVDVYFSNNRANSGNNPLLLQTANDMFVTGYSKPTLTGSRSISPTDQVVQNGDTVRLQYIGLGFHDYGMNHPIAPRFERATPISQMVSLKAYVLSLPESTNEIIALIHTSTPLKIEPIEFSNKYVTIRHCPLNATEQSDTAFFTVRSNAHMKIFQTPTTVNFSLAVPLAHLISSNSTFTSYMMTYTIADVLHTSPFFMADQGRIVFFQTTFTRGVKMDGCAFIHSTGSEVSFDQSSFPSFSSNYNGSIVHSVGASITSYKSTFTSCSAVHGGAFYITLSGSKAITITHDKTSTYQATFSNCSAVGETGTYSVPQVFGGAIYVKGTSTATQPIRFSTSVSNDARFEKNLASEGSDVYIEKDLFQAIATESLKSLGGGSYSEEFRIVIEGRTSTPTEMETVQTKLLAQPRVSVNGSVVEPITGSSGTDDVNCKWTSSFCATLAYGIKFLNHTYRNGTHIPQNIQYVWNMTYTETAISVTNQSVTLSGTTTSQETTSTVYRSLLEVGASLPAGKPLFTIDKNATFTVKNLDICAIATSGLFELKDDANSLALETVAVICSVDSQYQHALVKSTSKPVTITNCAFNTTKGSTGSAVLSQPLISLSSTTSTFSISKTTFTSFSVSTVPLISIDTQKPITFKTNTFKNITGTPTVTLVLVASSSLKSVVLPSLWTGSFTPTQTFMDFVGRDSNLAADQPFFESSLMFYLLPPTGSIIAGATASHEESEHPECGTDRLRCSSLNSALSSAITHSINTQISVAGTALLSAHLDVKAAASFSSTTGAQTITQSAAGSITLNAAGQTLSFSSLVFDLSPSSTVSTLFTVTAGLFSLTSCSIGTDTPTDLNVACTGLIDVASGATLSLTASTIQNLKFTHPTLGTALLLQSGSSFSSDVGSIFTSVSSNAKGSLIFVHSANLETTSKTSSFSLIKATLQLPVDTLFTVEDKNEFVGQVGSQSPESLLFFWFPHSTTETTLSVDENGEDHPNCGLLQLPCKTLEKGFASLKATGTTLVLNKADTITTTLTTKFALNTIKSTPTAQPISIKPSGALSVSSSHKLTIHTLTFSFESGTRSTPFVKVTAGSLVVTQCSFCSTVPGTTLSSAVFDVKGSLTVDSVNFTQLQTSHTAGLFKLELIDTDTLSFVTTRIEGCTSSVAPLISLSLSSTTQQTNWDFNLNGLSFVATTSNAAPSGVLIFISGSSFETQIVPSRFPPIDAETDQNKFWGSDSSTNVESSLLVYLVQPGSKIDVDGVNGKDIAHCGHFGVSCLTIEKGIGRATAADSAKQITIKDETPLSASISPNAVALTIAGETQMRQIRIESDLQFTVQSDALYLSLLAFTTTVASFSNSLITLTSTGSLTVASCSFSGFSSTAASILTATVRSSQSVIFSDTTFTACNSTGTVRSGVLDVSLVESSDFSVSHSSNPFITCSSSDCSADCVFISHPTLSKTVVDDILKFVWTQTSPSSRDFVGKEGNHAIPVPLSLYFLTLPTSTFISADSNDVSVCGFAEYPCASLTALHTRIKDTADTTITFITNVEHSAELTFTKSVSFTGMEKTMSIKEVAASATNTAFFSLTTSSHITSLFVTVPSTFKHASVFHSLSDSLTIQNCSFTQSGTGCIVGTLIQIKSGASLTLRTTFFVSISSASEKAGVIIADVSDSAAFVLNNNTFTSCSCDGQAHSIFMSLENSTQVTSTSFNYEMKNLVFSKDTSNSNTVKLINVLVTGNRIDLTTKSSDWDGSYSVDIPDSLWGCDTSTGMNTSLLVYLVQPGSKIDVDGVNGKDIEQCGHFGVSCLTIEKGIGRATAADSAKQINIKDATPLSTSISPSTQTLSIAGETQKRQILIAAGGQFVISDGSLTLKLLAFVASVDSFSNSLITLASTGSLSVTSCSFSSFSSTTASILTATVGSSTAVRFSDTTFTTCNSTGTARSGVLDVSMVEGSEFSITHSSNPFITCSSSDCSADCVFISHPTLSKTVVNNILKFGWDQTSPSSRDFVGKEGNHAIPVPLSLYFLTLPTSTFISADSNDVSVCGFAEYPCASLTALHGRIKDTPDTAITFNTNVEHSTELAFTKSVSFSGNEKTMTIKETAATAPGTALFSLAANTQITSLFVAVPSTFKHASVFHSLSASLTIENCSFAQSGTGRIAGTLIQIKSGASLTLRTTFFVSISSASEKAGVIIADVSDSAAFVLNNNTFTSCSCAGQAHSIFISLENTTEVTSSSFNYEMKNLVFSTSSSNSNTVKLINVLVTGNRIDLTTKSDAWEGTYSVDTPDSLWGCDTSTGVNTSLLVYLIQPGSKIDVDGTNGKDIEQCGHFGVSCLTIEKGIGRATAADSAKQINIKDATPLSTSISPNAVALTITGETQMRQIKIAAGGQFVISDGSLTLKLLAFVASVDSFSNSLITVSSTGSLSVTSCSFSGFSSTAASILTATIATSKSVIFSDTTFTTCNSTGTARSGVLDVSMVEGSEFSITHSSNPFITCSSSDCSADCVFVSHPTLSKTVVNNILKFGWDQTSPSSRDFVGKEGNHAIPVPLAVFPHSPTSTFISADSNDVSVCGFAEYPCASLTALHGRIKDTPDTAITFNTNVEHSTELAFTKSVSFSGNEKTMTIKETAATAPGTALFSLAANTQITSLFVAVPSTFKHASVFHSLSASLTIENCSFAQSGTGRIAGTLIQIKSGASLTLRTTFFVSISSASEKAGVIIADVSDSAAFVLNNNTFTSCSCAGQAHSIFIS</sequence>
<dbReference type="EMBL" id="JARBJD010000063">
    <property type="protein sequence ID" value="KAK2955783.1"/>
    <property type="molecule type" value="Genomic_DNA"/>
</dbReference>
<accession>A0ABQ9XWD1</accession>
<protein>
    <submittedName>
        <fullName evidence="1">Uncharacterized protein</fullName>
    </submittedName>
</protein>
<evidence type="ECO:0000313" key="2">
    <source>
        <dbReference type="Proteomes" id="UP001281761"/>
    </source>
</evidence>
<reference evidence="1 2" key="1">
    <citation type="journal article" date="2022" name="bioRxiv">
        <title>Genomics of Preaxostyla Flagellates Illuminates Evolutionary Transitions and the Path Towards Mitochondrial Loss.</title>
        <authorList>
            <person name="Novak L.V.F."/>
            <person name="Treitli S.C."/>
            <person name="Pyrih J."/>
            <person name="Halakuc P."/>
            <person name="Pipaliya S.V."/>
            <person name="Vacek V."/>
            <person name="Brzon O."/>
            <person name="Soukal P."/>
            <person name="Eme L."/>
            <person name="Dacks J.B."/>
            <person name="Karnkowska A."/>
            <person name="Elias M."/>
            <person name="Hampl V."/>
        </authorList>
    </citation>
    <scope>NUCLEOTIDE SEQUENCE [LARGE SCALE GENOMIC DNA]</scope>
    <source>
        <strain evidence="1">NAU3</strain>
        <tissue evidence="1">Gut</tissue>
    </source>
</reference>
<proteinExistence type="predicted"/>
<name>A0ABQ9XWD1_9EUKA</name>
<evidence type="ECO:0000313" key="1">
    <source>
        <dbReference type="EMBL" id="KAK2955783.1"/>
    </source>
</evidence>
<keyword evidence="2" id="KW-1185">Reference proteome</keyword>
<comment type="caution">
    <text evidence="1">The sequence shown here is derived from an EMBL/GenBank/DDBJ whole genome shotgun (WGS) entry which is preliminary data.</text>
</comment>